<dbReference type="InterPro" id="IPR023198">
    <property type="entry name" value="PGP-like_dom2"/>
</dbReference>
<evidence type="ECO:0000256" key="3">
    <source>
        <dbReference type="ARBA" id="ARBA00022723"/>
    </source>
</evidence>
<name>A0A841C6C0_9LACT</name>
<protein>
    <submittedName>
        <fullName evidence="6">HAD superfamily hydrolase (TIGR01509 family)</fullName>
    </submittedName>
</protein>
<dbReference type="InterPro" id="IPR006439">
    <property type="entry name" value="HAD-SF_hydro_IA"/>
</dbReference>
<dbReference type="GO" id="GO:0046872">
    <property type="term" value="F:metal ion binding"/>
    <property type="evidence" value="ECO:0007669"/>
    <property type="project" value="UniProtKB-KW"/>
</dbReference>
<keyword evidence="5" id="KW-0119">Carbohydrate metabolism</keyword>
<evidence type="ECO:0000313" key="6">
    <source>
        <dbReference type="EMBL" id="MBB5888005.1"/>
    </source>
</evidence>
<dbReference type="PANTHER" id="PTHR46193">
    <property type="entry name" value="6-PHOSPHOGLUCONATE PHOSPHATASE"/>
    <property type="match status" value="1"/>
</dbReference>
<dbReference type="SUPFAM" id="SSF56784">
    <property type="entry name" value="HAD-like"/>
    <property type="match status" value="1"/>
</dbReference>
<keyword evidence="6" id="KW-0378">Hydrolase</keyword>
<reference evidence="6 7" key="1">
    <citation type="submission" date="2020-08" db="EMBL/GenBank/DDBJ databases">
        <title>Genomic Encyclopedia of Type Strains, Phase IV (KMG-IV): sequencing the most valuable type-strain genomes for metagenomic binning, comparative biology and taxonomic classification.</title>
        <authorList>
            <person name="Goeker M."/>
        </authorList>
    </citation>
    <scope>NUCLEOTIDE SEQUENCE [LARGE SCALE GENOMIC DNA]</scope>
    <source>
        <strain evidence="6 7">DSM 14925</strain>
    </source>
</reference>
<dbReference type="Pfam" id="PF13419">
    <property type="entry name" value="HAD_2"/>
    <property type="match status" value="1"/>
</dbReference>
<dbReference type="EMBL" id="JACHHV010000012">
    <property type="protein sequence ID" value="MBB5888005.1"/>
    <property type="molecule type" value="Genomic_DNA"/>
</dbReference>
<dbReference type="Proteomes" id="UP000562464">
    <property type="component" value="Unassembled WGS sequence"/>
</dbReference>
<dbReference type="InterPro" id="IPR023214">
    <property type="entry name" value="HAD_sf"/>
</dbReference>
<proteinExistence type="inferred from homology"/>
<dbReference type="InterPro" id="IPR041492">
    <property type="entry name" value="HAD_2"/>
</dbReference>
<sequence>MKFKAVIFDMDGVIVDTERFFHQKRLDYLENMGIDTSSFPRSYFAGGRMRDMWPFLLGERYHEEDAETLQADYTAFKESTNYSYHDLLFSDAYDLLDFLKIENYKIGIASSSDHKQIQRCFDEGGIGNYFDVACSGEDFKETKPNPEIYLKTMEMLGVSPEETLIIEDSSMGIEAGKSAKATVWAIRDTFFGLDQSHADRLVESLTEVKEILNRSSGKSADRS</sequence>
<evidence type="ECO:0000256" key="4">
    <source>
        <dbReference type="ARBA" id="ARBA00022842"/>
    </source>
</evidence>
<dbReference type="GO" id="GO:0016787">
    <property type="term" value="F:hydrolase activity"/>
    <property type="evidence" value="ECO:0007669"/>
    <property type="project" value="UniProtKB-KW"/>
</dbReference>
<dbReference type="AlphaFoldDB" id="A0A841C6C0"/>
<dbReference type="PANTHER" id="PTHR46193:SF18">
    <property type="entry name" value="HEXITOL PHOSPHATASE B"/>
    <property type="match status" value="1"/>
</dbReference>
<keyword evidence="7" id="KW-1185">Reference proteome</keyword>
<dbReference type="SFLD" id="SFLDG01129">
    <property type="entry name" value="C1.5:_HAD__Beta-PGM__Phosphata"/>
    <property type="match status" value="1"/>
</dbReference>
<evidence type="ECO:0000256" key="5">
    <source>
        <dbReference type="ARBA" id="ARBA00023277"/>
    </source>
</evidence>
<dbReference type="InterPro" id="IPR036412">
    <property type="entry name" value="HAD-like_sf"/>
</dbReference>
<dbReference type="NCBIfam" id="TIGR01509">
    <property type="entry name" value="HAD-SF-IA-v3"/>
    <property type="match status" value="1"/>
</dbReference>
<dbReference type="SFLD" id="SFLDG01135">
    <property type="entry name" value="C1.5.6:_HAD__Beta-PGM__Phospha"/>
    <property type="match status" value="1"/>
</dbReference>
<dbReference type="InterPro" id="IPR051600">
    <property type="entry name" value="Beta-PGM-like"/>
</dbReference>
<dbReference type="PRINTS" id="PR00413">
    <property type="entry name" value="HADHALOGNASE"/>
</dbReference>
<evidence type="ECO:0000313" key="7">
    <source>
        <dbReference type="Proteomes" id="UP000562464"/>
    </source>
</evidence>
<comment type="cofactor">
    <cofactor evidence="1">
        <name>Mg(2+)</name>
        <dbReference type="ChEBI" id="CHEBI:18420"/>
    </cofactor>
</comment>
<dbReference type="NCBIfam" id="TIGR01549">
    <property type="entry name" value="HAD-SF-IA-v1"/>
    <property type="match status" value="1"/>
</dbReference>
<dbReference type="Gene3D" id="3.40.50.1000">
    <property type="entry name" value="HAD superfamily/HAD-like"/>
    <property type="match status" value="1"/>
</dbReference>
<dbReference type="CDD" id="cd07505">
    <property type="entry name" value="HAD_BPGM-like"/>
    <property type="match status" value="1"/>
</dbReference>
<keyword evidence="3" id="KW-0479">Metal-binding</keyword>
<gene>
    <name evidence="6" type="ORF">HNQ37_000895</name>
</gene>
<comment type="similarity">
    <text evidence="2">Belongs to the HAD-like hydrolase superfamily. CbbY/CbbZ/Gph/YieH family.</text>
</comment>
<dbReference type="RefSeq" id="WP_183539659.1">
    <property type="nucleotide sequence ID" value="NZ_JACHHV010000012.1"/>
</dbReference>
<evidence type="ECO:0000256" key="2">
    <source>
        <dbReference type="ARBA" id="ARBA00006171"/>
    </source>
</evidence>
<dbReference type="Gene3D" id="1.10.150.240">
    <property type="entry name" value="Putative phosphatase, domain 2"/>
    <property type="match status" value="1"/>
</dbReference>
<organism evidence="6 7">
    <name type="scientific">Lactovum miscens</name>
    <dbReference type="NCBI Taxonomy" id="190387"/>
    <lineage>
        <taxon>Bacteria</taxon>
        <taxon>Bacillati</taxon>
        <taxon>Bacillota</taxon>
        <taxon>Bacilli</taxon>
        <taxon>Lactobacillales</taxon>
        <taxon>Streptococcaceae</taxon>
        <taxon>Lactovum</taxon>
    </lineage>
</organism>
<accession>A0A841C6C0</accession>
<dbReference type="SFLD" id="SFLDS00003">
    <property type="entry name" value="Haloacid_Dehalogenase"/>
    <property type="match status" value="1"/>
</dbReference>
<comment type="caution">
    <text evidence="6">The sequence shown here is derived from an EMBL/GenBank/DDBJ whole genome shotgun (WGS) entry which is preliminary data.</text>
</comment>
<keyword evidence="4" id="KW-0460">Magnesium</keyword>
<evidence type="ECO:0000256" key="1">
    <source>
        <dbReference type="ARBA" id="ARBA00001946"/>
    </source>
</evidence>